<feature type="region of interest" description="Disordered" evidence="1">
    <location>
        <begin position="1"/>
        <end position="98"/>
    </location>
</feature>
<gene>
    <name evidence="2" type="ORF">CYMTET_30447</name>
</gene>
<sequence length="173" mass="18799">MRSLEHPKCERGDQEEASRTEEEAGSHLDEPSRMEQGVAAPALRDKSNADIHTNPMFDHAFPHGRDLPPEQAPKAAPDIEEYPPDRAFAPGEYRASRGSSFQTEFSAAAEYRAGAGHYSFGKEAQNYRASRGSSLQSAAGYQLDVDACLGLQGTAEASIRGSAPKRVEMSMKV</sequence>
<reference evidence="2 3" key="1">
    <citation type="journal article" date="2015" name="Genome Biol. Evol.">
        <title>Comparative Genomics of a Bacterivorous Green Alga Reveals Evolutionary Causalities and Consequences of Phago-Mixotrophic Mode of Nutrition.</title>
        <authorList>
            <person name="Burns J.A."/>
            <person name="Paasch A."/>
            <person name="Narechania A."/>
            <person name="Kim E."/>
        </authorList>
    </citation>
    <scope>NUCLEOTIDE SEQUENCE [LARGE SCALE GENOMIC DNA]</scope>
    <source>
        <strain evidence="2 3">PLY_AMNH</strain>
    </source>
</reference>
<evidence type="ECO:0000256" key="1">
    <source>
        <dbReference type="SAM" id="MobiDB-lite"/>
    </source>
</evidence>
<keyword evidence="3" id="KW-1185">Reference proteome</keyword>
<organism evidence="2 3">
    <name type="scientific">Cymbomonas tetramitiformis</name>
    <dbReference type="NCBI Taxonomy" id="36881"/>
    <lineage>
        <taxon>Eukaryota</taxon>
        <taxon>Viridiplantae</taxon>
        <taxon>Chlorophyta</taxon>
        <taxon>Pyramimonadophyceae</taxon>
        <taxon>Pyramimonadales</taxon>
        <taxon>Pyramimonadaceae</taxon>
        <taxon>Cymbomonas</taxon>
    </lineage>
</organism>
<evidence type="ECO:0000313" key="3">
    <source>
        <dbReference type="Proteomes" id="UP001190700"/>
    </source>
</evidence>
<name>A0AAE0FIZ5_9CHLO</name>
<comment type="caution">
    <text evidence="2">The sequence shown here is derived from an EMBL/GenBank/DDBJ whole genome shotgun (WGS) entry which is preliminary data.</text>
</comment>
<accession>A0AAE0FIZ5</accession>
<proteinExistence type="predicted"/>
<protein>
    <submittedName>
        <fullName evidence="2">Uncharacterized protein</fullName>
    </submittedName>
</protein>
<dbReference type="AlphaFoldDB" id="A0AAE0FIZ5"/>
<dbReference type="Proteomes" id="UP001190700">
    <property type="component" value="Unassembled WGS sequence"/>
</dbReference>
<dbReference type="EMBL" id="LGRX02017569">
    <property type="protein sequence ID" value="KAK3260603.1"/>
    <property type="molecule type" value="Genomic_DNA"/>
</dbReference>
<evidence type="ECO:0000313" key="2">
    <source>
        <dbReference type="EMBL" id="KAK3260603.1"/>
    </source>
</evidence>
<feature type="compositionally biased region" description="Basic and acidic residues" evidence="1">
    <location>
        <begin position="1"/>
        <end position="33"/>
    </location>
</feature>